<gene>
    <name evidence="2" type="ORF">B0E34_01340</name>
</gene>
<dbReference type="EMBL" id="MVAG01000057">
    <property type="protein sequence ID" value="OVE61646.1"/>
    <property type="molecule type" value="Genomic_DNA"/>
</dbReference>
<keyword evidence="3" id="KW-1185">Reference proteome</keyword>
<evidence type="ECO:0000313" key="3">
    <source>
        <dbReference type="Proteomes" id="UP000196355"/>
    </source>
</evidence>
<dbReference type="RefSeq" id="WP_087706088.1">
    <property type="nucleotide sequence ID" value="NZ_JAKYXK010000035.1"/>
</dbReference>
<feature type="chain" id="PRO_5013256209" description="GLPGLI family protein" evidence="1">
    <location>
        <begin position="19"/>
        <end position="196"/>
    </location>
</feature>
<accession>A0A202CD00</accession>
<feature type="signal peptide" evidence="1">
    <location>
        <begin position="1"/>
        <end position="18"/>
    </location>
</feature>
<keyword evidence="1" id="KW-0732">Signal</keyword>
<evidence type="ECO:0008006" key="4">
    <source>
        <dbReference type="Google" id="ProtNLM"/>
    </source>
</evidence>
<reference evidence="3" key="1">
    <citation type="submission" date="2017-02" db="EMBL/GenBank/DDBJ databases">
        <authorList>
            <person name="Tetz G."/>
            <person name="Tetz V."/>
        </authorList>
    </citation>
    <scope>NUCLEOTIDE SEQUENCE [LARGE SCALE GENOMIC DNA]</scope>
    <source>
        <strain evidence="3">VT16-26</strain>
    </source>
</reference>
<dbReference type="Proteomes" id="UP000196355">
    <property type="component" value="Unassembled WGS sequence"/>
</dbReference>
<sequence length="196" mass="22897">MKKIIFLLLFVCFSFSFSQNKDDKRYFPVEYILKTSSDTIKTKIRNVGKFSNTKYYVATVLLKMKMRDSSGAETWVEPKDVEYIKITDENNTIHEYYASAGKMVFDNGFVEILYEGKNMNWYRFFPHGGLKFVGTDFLIDGRNRKIINESGFFNPSLKNSLKVRFAAYPDLLAMIDSWKTDDDLLKILQLYDKKVG</sequence>
<evidence type="ECO:0000313" key="2">
    <source>
        <dbReference type="EMBL" id="OVE61646.1"/>
    </source>
</evidence>
<dbReference type="AlphaFoldDB" id="A0A202CD00"/>
<name>A0A202CD00_9FLAO</name>
<organism evidence="2 3">
    <name type="scientific">Chryseobacterium mucoviscidosis</name>
    <dbReference type="NCBI Taxonomy" id="1945581"/>
    <lineage>
        <taxon>Bacteria</taxon>
        <taxon>Pseudomonadati</taxon>
        <taxon>Bacteroidota</taxon>
        <taxon>Flavobacteriia</taxon>
        <taxon>Flavobacteriales</taxon>
        <taxon>Weeksellaceae</taxon>
        <taxon>Chryseobacterium group</taxon>
        <taxon>Chryseobacterium</taxon>
    </lineage>
</organism>
<comment type="caution">
    <text evidence="2">The sequence shown here is derived from an EMBL/GenBank/DDBJ whole genome shotgun (WGS) entry which is preliminary data.</text>
</comment>
<protein>
    <recommendedName>
        <fullName evidence="4">GLPGLI family protein</fullName>
    </recommendedName>
</protein>
<proteinExistence type="predicted"/>
<evidence type="ECO:0000256" key="1">
    <source>
        <dbReference type="SAM" id="SignalP"/>
    </source>
</evidence>